<dbReference type="Proteomes" id="UP000176864">
    <property type="component" value="Unassembled WGS sequence"/>
</dbReference>
<gene>
    <name evidence="2" type="ORF">A2751_04855</name>
</gene>
<feature type="domain" description="CMP/dCMP-type deaminase" evidence="1">
    <location>
        <begin position="28"/>
        <end position="168"/>
    </location>
</feature>
<name>A0A1F5NP41_9BACT</name>
<protein>
    <recommendedName>
        <fullName evidence="1">CMP/dCMP-type deaminase domain-containing protein</fullName>
    </recommendedName>
</protein>
<evidence type="ECO:0000259" key="1">
    <source>
        <dbReference type="PROSITE" id="PS51747"/>
    </source>
</evidence>
<dbReference type="STRING" id="1817824.A2751_04855"/>
<comment type="caution">
    <text evidence="2">The sequence shown here is derived from an EMBL/GenBank/DDBJ whole genome shotgun (WGS) entry which is preliminary data.</text>
</comment>
<evidence type="ECO:0000313" key="3">
    <source>
        <dbReference type="Proteomes" id="UP000176864"/>
    </source>
</evidence>
<dbReference type="GO" id="GO:0003824">
    <property type="term" value="F:catalytic activity"/>
    <property type="evidence" value="ECO:0007669"/>
    <property type="project" value="InterPro"/>
</dbReference>
<accession>A0A1F5NP41</accession>
<dbReference type="SUPFAM" id="SSF53927">
    <property type="entry name" value="Cytidine deaminase-like"/>
    <property type="match status" value="1"/>
</dbReference>
<dbReference type="PROSITE" id="PS51747">
    <property type="entry name" value="CYT_DCMP_DEAMINASES_2"/>
    <property type="match status" value="1"/>
</dbReference>
<dbReference type="InterPro" id="IPR002125">
    <property type="entry name" value="CMP_dCMP_dom"/>
</dbReference>
<proteinExistence type="predicted"/>
<dbReference type="Gene3D" id="3.40.140.10">
    <property type="entry name" value="Cytidine Deaminase, domain 2"/>
    <property type="match status" value="1"/>
</dbReference>
<evidence type="ECO:0000313" key="2">
    <source>
        <dbReference type="EMBL" id="OGE79292.1"/>
    </source>
</evidence>
<dbReference type="AlphaFoldDB" id="A0A1F5NP41"/>
<reference evidence="2 3" key="1">
    <citation type="journal article" date="2016" name="Nat. Commun.">
        <title>Thousands of microbial genomes shed light on interconnected biogeochemical processes in an aquifer system.</title>
        <authorList>
            <person name="Anantharaman K."/>
            <person name="Brown C.T."/>
            <person name="Hug L.A."/>
            <person name="Sharon I."/>
            <person name="Castelle C.J."/>
            <person name="Probst A.J."/>
            <person name="Thomas B.C."/>
            <person name="Singh A."/>
            <person name="Wilkins M.J."/>
            <person name="Karaoz U."/>
            <person name="Brodie E.L."/>
            <person name="Williams K.H."/>
            <person name="Hubbard S.S."/>
            <person name="Banfield J.F."/>
        </authorList>
    </citation>
    <scope>NUCLEOTIDE SEQUENCE [LARGE SCALE GENOMIC DNA]</scope>
</reference>
<organism evidence="2 3">
    <name type="scientific">Candidatus Doudnabacteria bacterium RIFCSPHIGHO2_01_FULL_46_14</name>
    <dbReference type="NCBI Taxonomy" id="1817824"/>
    <lineage>
        <taxon>Bacteria</taxon>
        <taxon>Candidatus Doudnaibacteriota</taxon>
    </lineage>
</organism>
<sequence>MYNIIIKNQSMAIHYPYLPKNWQILYVPEDNPFMLAAREKALKESKDKSVQTGSVMVKDGVIIGTGANGSDFHNNNECVRVKLKIPTGQGYELCEGCHPKNHSEPKAIKDAQDHGFDTQGADLYLWGHWWCCEPCWNAMIEAGIKNVYLLEDSEFLFSKSDPRNILPK</sequence>
<dbReference type="InterPro" id="IPR016193">
    <property type="entry name" value="Cytidine_deaminase-like"/>
</dbReference>
<dbReference type="Pfam" id="PF00383">
    <property type="entry name" value="dCMP_cyt_deam_1"/>
    <property type="match status" value="1"/>
</dbReference>
<dbReference type="EMBL" id="MFEK01000006">
    <property type="protein sequence ID" value="OGE79292.1"/>
    <property type="molecule type" value="Genomic_DNA"/>
</dbReference>